<protein>
    <submittedName>
        <fullName evidence="2">Uncharacterized protein</fullName>
    </submittedName>
</protein>
<name>A0ABQ7VKS4_SOLTU</name>
<feature type="region of interest" description="Disordered" evidence="1">
    <location>
        <begin position="1"/>
        <end position="38"/>
    </location>
</feature>
<proteinExistence type="predicted"/>
<sequence length="137" mass="15490">MMSKSQHNEEAVQEREQEIWKDAAKKRDTKGEGSDTIQLDKNIIGVEPVALDGLDEVKSNLIELEEVNNEGLTNLELKLNKALFSLHRKFETLKSQVDDTPVAEVVGPVTVPETHIEASNSKEFRGERNVKYVENFL</sequence>
<evidence type="ECO:0000313" key="2">
    <source>
        <dbReference type="EMBL" id="KAH0769013.1"/>
    </source>
</evidence>
<dbReference type="Proteomes" id="UP000826656">
    <property type="component" value="Unassembled WGS sequence"/>
</dbReference>
<accession>A0ABQ7VKS4</accession>
<organism evidence="2 3">
    <name type="scientific">Solanum tuberosum</name>
    <name type="common">Potato</name>
    <dbReference type="NCBI Taxonomy" id="4113"/>
    <lineage>
        <taxon>Eukaryota</taxon>
        <taxon>Viridiplantae</taxon>
        <taxon>Streptophyta</taxon>
        <taxon>Embryophyta</taxon>
        <taxon>Tracheophyta</taxon>
        <taxon>Spermatophyta</taxon>
        <taxon>Magnoliopsida</taxon>
        <taxon>eudicotyledons</taxon>
        <taxon>Gunneridae</taxon>
        <taxon>Pentapetalae</taxon>
        <taxon>asterids</taxon>
        <taxon>lamiids</taxon>
        <taxon>Solanales</taxon>
        <taxon>Solanaceae</taxon>
        <taxon>Solanoideae</taxon>
        <taxon>Solaneae</taxon>
        <taxon>Solanum</taxon>
    </lineage>
</organism>
<gene>
    <name evidence="2" type="ORF">KY290_012994</name>
</gene>
<dbReference type="EMBL" id="JAIVGD010000011">
    <property type="protein sequence ID" value="KAH0769013.1"/>
    <property type="molecule type" value="Genomic_DNA"/>
</dbReference>
<comment type="caution">
    <text evidence="2">The sequence shown here is derived from an EMBL/GenBank/DDBJ whole genome shotgun (WGS) entry which is preliminary data.</text>
</comment>
<feature type="compositionally biased region" description="Basic and acidic residues" evidence="1">
    <location>
        <begin position="1"/>
        <end position="33"/>
    </location>
</feature>
<evidence type="ECO:0000256" key="1">
    <source>
        <dbReference type="SAM" id="MobiDB-lite"/>
    </source>
</evidence>
<reference evidence="2 3" key="1">
    <citation type="journal article" date="2021" name="bioRxiv">
        <title>Chromosome-scale and haplotype-resolved genome assembly of a tetraploid potato cultivar.</title>
        <authorList>
            <person name="Sun H."/>
            <person name="Jiao W.-B."/>
            <person name="Krause K."/>
            <person name="Campoy J.A."/>
            <person name="Goel M."/>
            <person name="Folz-Donahue K."/>
            <person name="Kukat C."/>
            <person name="Huettel B."/>
            <person name="Schneeberger K."/>
        </authorList>
    </citation>
    <scope>NUCLEOTIDE SEQUENCE [LARGE SCALE GENOMIC DNA]</scope>
    <source>
        <strain evidence="2">SolTubOtavaFocal</strain>
        <tissue evidence="2">Leaves</tissue>
    </source>
</reference>
<keyword evidence="3" id="KW-1185">Reference proteome</keyword>
<evidence type="ECO:0000313" key="3">
    <source>
        <dbReference type="Proteomes" id="UP000826656"/>
    </source>
</evidence>